<organism evidence="2 3">
    <name type="scientific">Nocardioides euryhalodurans</name>
    <dbReference type="NCBI Taxonomy" id="2518370"/>
    <lineage>
        <taxon>Bacteria</taxon>
        <taxon>Bacillati</taxon>
        <taxon>Actinomycetota</taxon>
        <taxon>Actinomycetes</taxon>
        <taxon>Propionibacteriales</taxon>
        <taxon>Nocardioidaceae</taxon>
        <taxon>Nocardioides</taxon>
    </lineage>
</organism>
<evidence type="ECO:0000313" key="3">
    <source>
        <dbReference type="Proteomes" id="UP000294894"/>
    </source>
</evidence>
<dbReference type="EMBL" id="CP038267">
    <property type="protein sequence ID" value="QBR91799.1"/>
    <property type="molecule type" value="Genomic_DNA"/>
</dbReference>
<gene>
    <name evidence="2" type="ORF">EXE57_05565</name>
</gene>
<proteinExistence type="predicted"/>
<keyword evidence="1" id="KW-1133">Transmembrane helix</keyword>
<dbReference type="AlphaFoldDB" id="A0A4P7GJ82"/>
<accession>A0A4P7GJ82</accession>
<name>A0A4P7GJ82_9ACTN</name>
<keyword evidence="3" id="KW-1185">Reference proteome</keyword>
<evidence type="ECO:0000256" key="1">
    <source>
        <dbReference type="SAM" id="Phobius"/>
    </source>
</evidence>
<feature type="transmembrane region" description="Helical" evidence="1">
    <location>
        <begin position="6"/>
        <end position="24"/>
    </location>
</feature>
<dbReference type="OrthoDB" id="9914186at2"/>
<feature type="transmembrane region" description="Helical" evidence="1">
    <location>
        <begin position="31"/>
        <end position="48"/>
    </location>
</feature>
<dbReference type="RefSeq" id="WP_135074793.1">
    <property type="nucleotide sequence ID" value="NZ_CP038267.1"/>
</dbReference>
<dbReference type="KEGG" id="noy:EXE57_05565"/>
<keyword evidence="1" id="KW-0812">Transmembrane</keyword>
<keyword evidence="1" id="KW-0472">Membrane</keyword>
<sequence>MPFEVVLASGFMMATFGAVMGLCLRSDLPQVRRPVVGGAVLCLMPLLYAGLGELLGAASFGVVVLLALTSPWAVARITRWMRVPLVPHETHAAATAPLEEALRRQWQESTRLLDAASTPRERLMVVNVRAEILDDVVRSHGSLPAYLWTTDSGSGGGSRPQPGGG</sequence>
<dbReference type="Proteomes" id="UP000294894">
    <property type="component" value="Chromosome"/>
</dbReference>
<evidence type="ECO:0000313" key="2">
    <source>
        <dbReference type="EMBL" id="QBR91799.1"/>
    </source>
</evidence>
<reference evidence="2 3" key="1">
    <citation type="submission" date="2019-03" db="EMBL/GenBank/DDBJ databases">
        <title>Three New Species of Nocardioides, Nocardioides euryhalodurans sp. nov., Nocardioides seonyuensis sp. nov. and Nocardioides eburneoflavus sp. nov., Iolated from Soil.</title>
        <authorList>
            <person name="Roh S.G."/>
            <person name="Lee C."/>
            <person name="Kim M.-K."/>
            <person name="Kim S.B."/>
        </authorList>
    </citation>
    <scope>NUCLEOTIDE SEQUENCE [LARGE SCALE GENOMIC DNA]</scope>
    <source>
        <strain evidence="2 3">MMS17-SY117</strain>
    </source>
</reference>
<feature type="transmembrane region" description="Helical" evidence="1">
    <location>
        <begin position="54"/>
        <end position="75"/>
    </location>
</feature>
<protein>
    <submittedName>
        <fullName evidence="2">Uncharacterized protein</fullName>
    </submittedName>
</protein>